<evidence type="ECO:0000313" key="1">
    <source>
        <dbReference type="EMBL" id="EJY45978.1"/>
    </source>
</evidence>
<sequence>MKTFCSFSYNLLPFFCRLPYHFIEKRERSFFSFWFIENEKYSEGFMGYG</sequence>
<organism evidence="1 2">
    <name type="scientific">Enterococcus faecium 505</name>
    <dbReference type="NCBI Taxonomy" id="1134806"/>
    <lineage>
        <taxon>Bacteria</taxon>
        <taxon>Bacillati</taxon>
        <taxon>Bacillota</taxon>
        <taxon>Bacilli</taxon>
        <taxon>Lactobacillales</taxon>
        <taxon>Enterococcaceae</taxon>
        <taxon>Enterococcus</taxon>
    </lineage>
</organism>
<dbReference type="AlphaFoldDB" id="J6KBM6"/>
<reference evidence="1 2" key="1">
    <citation type="submission" date="2012-04" db="EMBL/GenBank/DDBJ databases">
        <authorList>
            <person name="Weinstock G."/>
            <person name="Sodergren E."/>
            <person name="Lobos E.A."/>
            <person name="Fulton L."/>
            <person name="Fulton R."/>
            <person name="Courtney L."/>
            <person name="Fronick C."/>
            <person name="O'Laughlin M."/>
            <person name="Godfrey J."/>
            <person name="Wilson R.M."/>
            <person name="Miner T."/>
            <person name="Farmer C."/>
            <person name="Delehaunty K."/>
            <person name="Cordes M."/>
            <person name="Minx P."/>
            <person name="Tomlinson C."/>
            <person name="Chen J."/>
            <person name="Wollam A."/>
            <person name="Pepin K.H."/>
            <person name="Bhonagiri V."/>
            <person name="Zhang X."/>
            <person name="Suruliraj S."/>
            <person name="Warren W."/>
            <person name="Mitreva M."/>
            <person name="Mardis E.R."/>
            <person name="Wilson R.K."/>
        </authorList>
    </citation>
    <scope>NUCLEOTIDE SEQUENCE [LARGE SCALE GENOMIC DNA]</scope>
    <source>
        <strain evidence="1 2">505</strain>
    </source>
</reference>
<proteinExistence type="predicted"/>
<dbReference type="HOGENOM" id="CLU_3135396_0_0_9"/>
<accession>J6KBM6</accession>
<gene>
    <name evidence="1" type="ORF">HMPREF1348_01169</name>
</gene>
<dbReference type="EMBL" id="AMBL01000034">
    <property type="protein sequence ID" value="EJY45978.1"/>
    <property type="molecule type" value="Genomic_DNA"/>
</dbReference>
<comment type="caution">
    <text evidence="1">The sequence shown here is derived from an EMBL/GenBank/DDBJ whole genome shotgun (WGS) entry which is preliminary data.</text>
</comment>
<name>J6KBM6_ENTFC</name>
<evidence type="ECO:0000313" key="2">
    <source>
        <dbReference type="Proteomes" id="UP000006403"/>
    </source>
</evidence>
<dbReference type="Proteomes" id="UP000006403">
    <property type="component" value="Unassembled WGS sequence"/>
</dbReference>
<protein>
    <submittedName>
        <fullName evidence="1">Uncharacterized protein</fullName>
    </submittedName>
</protein>